<dbReference type="PANTHER" id="PTHR40037:SF1">
    <property type="entry name" value="PHOSPHOESTERASE SAOUHSC_00951-RELATED"/>
    <property type="match status" value="1"/>
</dbReference>
<sequence length="177" mass="19867">MTARVEQSLTVGVALPIPEPWGEQLRQVRLGFGEERAAHIPTHVTLLPPTQVAVDRCADLEEHLAGVAERHAAFPMVLRGTGTFRPVSDVVYIQVANGVAPCEELERAVREGPVSRELQFPYHPHVTVAHDMESATLDRAFEELSSFHCEFTADRFTLYVHDGDEVWRTLRRFQLTG</sequence>
<gene>
    <name evidence="1" type="ORF">FB467_1345</name>
</gene>
<dbReference type="GO" id="GO:0016874">
    <property type="term" value="F:ligase activity"/>
    <property type="evidence" value="ECO:0007669"/>
    <property type="project" value="UniProtKB-KW"/>
</dbReference>
<keyword evidence="2" id="KW-1185">Reference proteome</keyword>
<dbReference type="RefSeq" id="WP_228393270.1">
    <property type="nucleotide sequence ID" value="NZ_BAAAIK010000004.1"/>
</dbReference>
<name>A0A542YQB5_9MICO</name>
<dbReference type="Proteomes" id="UP000319516">
    <property type="component" value="Unassembled WGS sequence"/>
</dbReference>
<evidence type="ECO:0000313" key="2">
    <source>
        <dbReference type="Proteomes" id="UP000319516"/>
    </source>
</evidence>
<keyword evidence="1" id="KW-0436">Ligase</keyword>
<comment type="caution">
    <text evidence="1">The sequence shown here is derived from an EMBL/GenBank/DDBJ whole genome shotgun (WGS) entry which is preliminary data.</text>
</comment>
<dbReference type="AlphaFoldDB" id="A0A542YQB5"/>
<dbReference type="Pfam" id="PF13563">
    <property type="entry name" value="2_5_RNA_ligase2"/>
    <property type="match status" value="1"/>
</dbReference>
<protein>
    <submittedName>
        <fullName evidence="1">2'-5' RNA ligase</fullName>
    </submittedName>
</protein>
<organism evidence="1 2">
    <name type="scientific">Ornithinicoccus hortensis</name>
    <dbReference type="NCBI Taxonomy" id="82346"/>
    <lineage>
        <taxon>Bacteria</taxon>
        <taxon>Bacillati</taxon>
        <taxon>Actinomycetota</taxon>
        <taxon>Actinomycetes</taxon>
        <taxon>Micrococcales</taxon>
        <taxon>Intrasporangiaceae</taxon>
        <taxon>Ornithinicoccus</taxon>
    </lineage>
</organism>
<proteinExistence type="predicted"/>
<dbReference type="PANTHER" id="PTHR40037">
    <property type="entry name" value="PHOSPHOESTERASE YJCG-RELATED"/>
    <property type="match status" value="1"/>
</dbReference>
<dbReference type="EMBL" id="VFOP01000001">
    <property type="protein sequence ID" value="TQL50241.1"/>
    <property type="molecule type" value="Genomic_DNA"/>
</dbReference>
<accession>A0A542YQB5</accession>
<evidence type="ECO:0000313" key="1">
    <source>
        <dbReference type="EMBL" id="TQL50241.1"/>
    </source>
</evidence>
<dbReference type="Gene3D" id="3.90.1140.10">
    <property type="entry name" value="Cyclic phosphodiesterase"/>
    <property type="match status" value="1"/>
</dbReference>
<reference evidence="1 2" key="1">
    <citation type="submission" date="2019-06" db="EMBL/GenBank/DDBJ databases">
        <title>Sequencing the genomes of 1000 actinobacteria strains.</title>
        <authorList>
            <person name="Klenk H.-P."/>
        </authorList>
    </citation>
    <scope>NUCLEOTIDE SEQUENCE [LARGE SCALE GENOMIC DNA]</scope>
    <source>
        <strain evidence="1 2">DSM 12335</strain>
    </source>
</reference>
<dbReference type="SUPFAM" id="SSF55144">
    <property type="entry name" value="LigT-like"/>
    <property type="match status" value="1"/>
</dbReference>
<dbReference type="InterPro" id="IPR009097">
    <property type="entry name" value="Cyclic_Pdiesterase"/>
</dbReference>
<dbReference type="InterPro" id="IPR050580">
    <property type="entry name" value="2H_phosphoesterase_YjcG-like"/>
</dbReference>